<feature type="compositionally biased region" description="Polar residues" evidence="1">
    <location>
        <begin position="71"/>
        <end position="80"/>
    </location>
</feature>
<proteinExistence type="predicted"/>
<accession>A0A4Y2WHV0</accession>
<name>A0A4Y2WHV0_ARAVE</name>
<evidence type="ECO:0000313" key="3">
    <source>
        <dbReference type="Proteomes" id="UP000499080"/>
    </source>
</evidence>
<comment type="caution">
    <text evidence="2">The sequence shown here is derived from an EMBL/GenBank/DDBJ whole genome shotgun (WGS) entry which is preliminary data.</text>
</comment>
<dbReference type="EMBL" id="BGPR01060367">
    <property type="protein sequence ID" value="GBO36238.1"/>
    <property type="molecule type" value="Genomic_DNA"/>
</dbReference>
<feature type="compositionally biased region" description="Low complexity" evidence="1">
    <location>
        <begin position="53"/>
        <end position="70"/>
    </location>
</feature>
<feature type="compositionally biased region" description="Polar residues" evidence="1">
    <location>
        <begin position="37"/>
        <end position="48"/>
    </location>
</feature>
<reference evidence="2 3" key="1">
    <citation type="journal article" date="2019" name="Sci. Rep.">
        <title>Orb-weaving spider Araneus ventricosus genome elucidates the spidroin gene catalogue.</title>
        <authorList>
            <person name="Kono N."/>
            <person name="Nakamura H."/>
            <person name="Ohtoshi R."/>
            <person name="Moran D.A.P."/>
            <person name="Shinohara A."/>
            <person name="Yoshida Y."/>
            <person name="Fujiwara M."/>
            <person name="Mori M."/>
            <person name="Tomita M."/>
            <person name="Arakawa K."/>
        </authorList>
    </citation>
    <scope>NUCLEOTIDE SEQUENCE [LARGE SCALE GENOMIC DNA]</scope>
</reference>
<dbReference type="Proteomes" id="UP000499080">
    <property type="component" value="Unassembled WGS sequence"/>
</dbReference>
<feature type="compositionally biased region" description="Polar residues" evidence="1">
    <location>
        <begin position="167"/>
        <end position="180"/>
    </location>
</feature>
<feature type="region of interest" description="Disordered" evidence="1">
    <location>
        <begin position="167"/>
        <end position="186"/>
    </location>
</feature>
<dbReference type="AlphaFoldDB" id="A0A4Y2WHV0"/>
<feature type="region of interest" description="Disordered" evidence="1">
    <location>
        <begin position="37"/>
        <end position="85"/>
    </location>
</feature>
<evidence type="ECO:0000256" key="1">
    <source>
        <dbReference type="SAM" id="MobiDB-lite"/>
    </source>
</evidence>
<organism evidence="2 3">
    <name type="scientific">Araneus ventricosus</name>
    <name type="common">Orbweaver spider</name>
    <name type="synonym">Epeira ventricosa</name>
    <dbReference type="NCBI Taxonomy" id="182803"/>
    <lineage>
        <taxon>Eukaryota</taxon>
        <taxon>Metazoa</taxon>
        <taxon>Ecdysozoa</taxon>
        <taxon>Arthropoda</taxon>
        <taxon>Chelicerata</taxon>
        <taxon>Arachnida</taxon>
        <taxon>Araneae</taxon>
        <taxon>Araneomorphae</taxon>
        <taxon>Entelegynae</taxon>
        <taxon>Araneoidea</taxon>
        <taxon>Araneidae</taxon>
        <taxon>Araneus</taxon>
    </lineage>
</organism>
<keyword evidence="3" id="KW-1185">Reference proteome</keyword>
<protein>
    <submittedName>
        <fullName evidence="2">Uncharacterized protein</fullName>
    </submittedName>
</protein>
<sequence>MTAVIRTAVTHRKVNLYQALLTLDQIEAKFLAIEPSEPNTKNSESQTVPVEVSTSQQNSSSDISHQISNNPLSTAPSHNTEVQEHHTYHPSLVADTSASHLSLQHPSSFCSHRAPFSEAQVTTSPKNIYSTKLNSVATAKIHHFPQTDTKKLPSALQLVSQISSQKPYQPQRFNSKTLNKPVTRAF</sequence>
<gene>
    <name evidence="2" type="ORF">AVEN_76813_1</name>
</gene>
<evidence type="ECO:0000313" key="2">
    <source>
        <dbReference type="EMBL" id="GBO36238.1"/>
    </source>
</evidence>